<gene>
    <name evidence="1" type="ORF">RPERSI_LOCUS18749</name>
</gene>
<accession>A0ACA9RD52</accession>
<evidence type="ECO:0000313" key="1">
    <source>
        <dbReference type="EMBL" id="CAG8788664.1"/>
    </source>
</evidence>
<comment type="caution">
    <text evidence="1">The sequence shown here is derived from an EMBL/GenBank/DDBJ whole genome shotgun (WGS) entry which is preliminary data.</text>
</comment>
<feature type="non-terminal residue" evidence="1">
    <location>
        <position position="116"/>
    </location>
</feature>
<evidence type="ECO:0000313" key="2">
    <source>
        <dbReference type="Proteomes" id="UP000789920"/>
    </source>
</evidence>
<protein>
    <submittedName>
        <fullName evidence="1">3357_t:CDS:1</fullName>
    </submittedName>
</protein>
<keyword evidence="2" id="KW-1185">Reference proteome</keyword>
<name>A0ACA9RD52_9GLOM</name>
<organism evidence="1 2">
    <name type="scientific">Racocetra persica</name>
    <dbReference type="NCBI Taxonomy" id="160502"/>
    <lineage>
        <taxon>Eukaryota</taxon>
        <taxon>Fungi</taxon>
        <taxon>Fungi incertae sedis</taxon>
        <taxon>Mucoromycota</taxon>
        <taxon>Glomeromycotina</taxon>
        <taxon>Glomeromycetes</taxon>
        <taxon>Diversisporales</taxon>
        <taxon>Gigasporaceae</taxon>
        <taxon>Racocetra</taxon>
    </lineage>
</organism>
<dbReference type="Proteomes" id="UP000789920">
    <property type="component" value="Unassembled WGS sequence"/>
</dbReference>
<proteinExistence type="predicted"/>
<reference evidence="1" key="1">
    <citation type="submission" date="2021-06" db="EMBL/GenBank/DDBJ databases">
        <authorList>
            <person name="Kallberg Y."/>
            <person name="Tangrot J."/>
            <person name="Rosling A."/>
        </authorList>
    </citation>
    <scope>NUCLEOTIDE SEQUENCE</scope>
    <source>
        <strain evidence="1">MA461A</strain>
    </source>
</reference>
<sequence length="116" mass="13525">MKKRLEEELQYFINEIINNLLAEKCQETNEIDKLVEKQNNITNKLKIYLQCFTSNIDNKKRNCSNCNTKLPTLTLINQASSNQASSFQQPLVSENTNKTIIFKLYEFKELSESSIK</sequence>
<dbReference type="EMBL" id="CAJVQC010050186">
    <property type="protein sequence ID" value="CAG8788664.1"/>
    <property type="molecule type" value="Genomic_DNA"/>
</dbReference>